<keyword evidence="1" id="KW-0472">Membrane</keyword>
<dbReference type="SUPFAM" id="SSF53474">
    <property type="entry name" value="alpha/beta-Hydrolases"/>
    <property type="match status" value="1"/>
</dbReference>
<evidence type="ECO:0000313" key="4">
    <source>
        <dbReference type="Proteomes" id="UP000053958"/>
    </source>
</evidence>
<name>A0A0F4YLS4_RASE3</name>
<dbReference type="OrthoDB" id="6431331at2759"/>
<dbReference type="Pfam" id="PF12697">
    <property type="entry name" value="Abhydrolase_6"/>
    <property type="match status" value="1"/>
</dbReference>
<evidence type="ECO:0000259" key="2">
    <source>
        <dbReference type="Pfam" id="PF12697"/>
    </source>
</evidence>
<protein>
    <submittedName>
        <fullName evidence="3">Alpha/beta fold family hydrolase</fullName>
    </submittedName>
</protein>
<dbReference type="AlphaFoldDB" id="A0A0F4YLS4"/>
<evidence type="ECO:0000256" key="1">
    <source>
        <dbReference type="SAM" id="Phobius"/>
    </source>
</evidence>
<dbReference type="EMBL" id="LASV01000367">
    <property type="protein sequence ID" value="KKA19227.1"/>
    <property type="molecule type" value="Genomic_DNA"/>
</dbReference>
<accession>A0A0F4YLS4</accession>
<dbReference type="RefSeq" id="XP_013325839.1">
    <property type="nucleotide sequence ID" value="XM_013470385.1"/>
</dbReference>
<dbReference type="GeneID" id="25319084"/>
<reference evidence="3 4" key="1">
    <citation type="submission" date="2015-04" db="EMBL/GenBank/DDBJ databases">
        <authorList>
            <person name="Heijne W.H."/>
            <person name="Fedorova N.D."/>
            <person name="Nierman W.C."/>
            <person name="Vollebregt A.W."/>
            <person name="Zhao Z."/>
            <person name="Wu L."/>
            <person name="Kumar M."/>
            <person name="Stam H."/>
            <person name="van den Berg M.A."/>
            <person name="Pel H.J."/>
        </authorList>
    </citation>
    <scope>NUCLEOTIDE SEQUENCE [LARGE SCALE GENOMIC DNA]</scope>
    <source>
        <strain evidence="3 4">CBS 393.64</strain>
    </source>
</reference>
<organism evidence="3 4">
    <name type="scientific">Rasamsonia emersonii (strain ATCC 16479 / CBS 393.64 / IMI 116815)</name>
    <dbReference type="NCBI Taxonomy" id="1408163"/>
    <lineage>
        <taxon>Eukaryota</taxon>
        <taxon>Fungi</taxon>
        <taxon>Dikarya</taxon>
        <taxon>Ascomycota</taxon>
        <taxon>Pezizomycotina</taxon>
        <taxon>Eurotiomycetes</taxon>
        <taxon>Eurotiomycetidae</taxon>
        <taxon>Eurotiales</taxon>
        <taxon>Trichocomaceae</taxon>
        <taxon>Rasamsonia</taxon>
    </lineage>
</organism>
<dbReference type="PANTHER" id="PTHR43329">
    <property type="entry name" value="EPOXIDE HYDROLASE"/>
    <property type="match status" value="1"/>
</dbReference>
<proteinExistence type="predicted"/>
<keyword evidence="1" id="KW-1133">Transmembrane helix</keyword>
<dbReference type="Gene3D" id="3.40.50.1820">
    <property type="entry name" value="alpha/beta hydrolase"/>
    <property type="match status" value="1"/>
</dbReference>
<keyword evidence="4" id="KW-1185">Reference proteome</keyword>
<gene>
    <name evidence="3" type="ORF">T310_6802</name>
</gene>
<keyword evidence="1" id="KW-0812">Transmembrane</keyword>
<evidence type="ECO:0000313" key="3">
    <source>
        <dbReference type="EMBL" id="KKA19227.1"/>
    </source>
</evidence>
<keyword evidence="3" id="KW-0378">Hydrolase</keyword>
<feature type="domain" description="AB hydrolase-1" evidence="2">
    <location>
        <begin position="100"/>
        <end position="239"/>
    </location>
</feature>
<feature type="transmembrane region" description="Helical" evidence="1">
    <location>
        <begin position="6"/>
        <end position="28"/>
    </location>
</feature>
<comment type="caution">
    <text evidence="3">The sequence shown here is derived from an EMBL/GenBank/DDBJ whole genome shotgun (WGS) entry which is preliminary data.</text>
</comment>
<dbReference type="STRING" id="1408163.A0A0F4YLS4"/>
<dbReference type="InterPro" id="IPR029058">
    <property type="entry name" value="AB_hydrolase_fold"/>
</dbReference>
<dbReference type="Proteomes" id="UP000053958">
    <property type="component" value="Unassembled WGS sequence"/>
</dbReference>
<sequence length="483" mass="53299">MADQLLRALGSLVAFSYGLFNLLLYTATALKDGTFFKRPTEKEDLELRLARDRFWNLSKQWSGCFSHQFLTLRDGFKFHYVTNDVPSSRTTTSRPDRPLVIFLHGFPDSWALWRHIFSSTCIRESSSLVAVDLPGYGGSDRLEKYTATDVLEKLTEFIVAVRERYEIDSQTNGKATGRVIIVGHDWGCVLAMRLAADAPQLADRFILCNGPLAGLVSANIRRLVSSSVKMFKIFLRAPLQSPSMLSKAFNTLKPVLRQLVLSGYIFVMQLPLPLVRYLGSGGNYSFLKGAHKIAHGEGGDYTVLDAAESMASTLGPSAEECKTENSDHERYPESVIKQRSSGNFVNMASYYRHGTAVTPWSKSVETIATLHSLGRGSELRRSSSRAGVFDDGPKGSLKANATIIWASKDTALERQLCLDGIGDYLVHNSQVITLPRSGHCTPIEQESRVALQKVIEWAVGGEKEDIGSVIEASYAGAAVTLRT</sequence>
<dbReference type="GO" id="GO:0016787">
    <property type="term" value="F:hydrolase activity"/>
    <property type="evidence" value="ECO:0007669"/>
    <property type="project" value="UniProtKB-KW"/>
</dbReference>
<dbReference type="InterPro" id="IPR000073">
    <property type="entry name" value="AB_hydrolase_1"/>
</dbReference>